<evidence type="ECO:0000256" key="11">
    <source>
        <dbReference type="ARBA" id="ARBA00078352"/>
    </source>
</evidence>
<gene>
    <name evidence="15" type="ORF">GCM10010387_41570</name>
</gene>
<dbReference type="EC" id="2.8.1.12" evidence="3"/>
<evidence type="ECO:0000256" key="5">
    <source>
        <dbReference type="ARBA" id="ARBA00023150"/>
    </source>
</evidence>
<dbReference type="Proteomes" id="UP000630936">
    <property type="component" value="Unassembled WGS sequence"/>
</dbReference>
<dbReference type="PANTHER" id="PTHR23404">
    <property type="entry name" value="MOLYBDOPTERIN SYNTHASE RELATED"/>
    <property type="match status" value="1"/>
</dbReference>
<dbReference type="CDD" id="cd00756">
    <property type="entry name" value="MoaE"/>
    <property type="match status" value="1"/>
</dbReference>
<name>A0A918QDK7_9ACTN</name>
<evidence type="ECO:0000256" key="12">
    <source>
        <dbReference type="ARBA" id="ARBA00080680"/>
    </source>
</evidence>
<reference evidence="15" key="2">
    <citation type="submission" date="2020-09" db="EMBL/GenBank/DDBJ databases">
        <authorList>
            <person name="Sun Q."/>
            <person name="Ohkuma M."/>
        </authorList>
    </citation>
    <scope>NUCLEOTIDE SEQUENCE</scope>
    <source>
        <strain evidence="15">JCM 4988</strain>
    </source>
</reference>
<dbReference type="SUPFAM" id="SSF54690">
    <property type="entry name" value="Molybdopterin synthase subunit MoaE"/>
    <property type="match status" value="1"/>
</dbReference>
<dbReference type="InterPro" id="IPR003448">
    <property type="entry name" value="Mopterin_biosynth_MoaE"/>
</dbReference>
<reference evidence="15" key="1">
    <citation type="journal article" date="2014" name="Int. J. Syst. Evol. Microbiol.">
        <title>Complete genome sequence of Corynebacterium casei LMG S-19264T (=DSM 44701T), isolated from a smear-ripened cheese.</title>
        <authorList>
            <consortium name="US DOE Joint Genome Institute (JGI-PGF)"/>
            <person name="Walter F."/>
            <person name="Albersmeier A."/>
            <person name="Kalinowski J."/>
            <person name="Ruckert C."/>
        </authorList>
    </citation>
    <scope>NUCLEOTIDE SEQUENCE</scope>
    <source>
        <strain evidence="15">JCM 4988</strain>
    </source>
</reference>
<feature type="compositionally biased region" description="Basic and acidic residues" evidence="14">
    <location>
        <begin position="11"/>
        <end position="21"/>
    </location>
</feature>
<evidence type="ECO:0000313" key="16">
    <source>
        <dbReference type="Proteomes" id="UP000630936"/>
    </source>
</evidence>
<sequence length="160" mass="16979">MPLGTVGHNGNRYDHPGEQTGRDPVRLIAIRDTPLSLDEVFAAVGEDSAGGTALFVGTVRDHDGGADVAALGYSCHPTAEAEIRRIAEAVAEKFPVRALAAVHRVGDLKVGDLAVVVAVACAHRGDAFEACRSLIDDLKREVPIWKHQTFSDGTDEWVGA</sequence>
<dbReference type="GO" id="GO:0030366">
    <property type="term" value="F:molybdopterin synthase activity"/>
    <property type="evidence" value="ECO:0007669"/>
    <property type="project" value="UniProtKB-EC"/>
</dbReference>
<comment type="similarity">
    <text evidence="2">Belongs to the MoaE family.</text>
</comment>
<keyword evidence="4" id="KW-0808">Transferase</keyword>
<comment type="caution">
    <text evidence="15">The sequence shown here is derived from an EMBL/GenBank/DDBJ whole genome shotgun (WGS) entry which is preliminary data.</text>
</comment>
<protein>
    <recommendedName>
        <fullName evidence="9">Molybdopterin synthase catalytic subunit 1</fullName>
        <ecNumber evidence="3">2.8.1.12</ecNumber>
    </recommendedName>
    <alternativeName>
        <fullName evidence="13">MPT synthase subunit 2 1</fullName>
    </alternativeName>
    <alternativeName>
        <fullName evidence="10">Molybdenum cofactor biosynthesis protein E 1</fullName>
    </alternativeName>
    <alternativeName>
        <fullName evidence="11">Molybdopterin-converting factor large subunit 1</fullName>
    </alternativeName>
    <alternativeName>
        <fullName evidence="12">Molybdopterin-converting factor subunit 2 1</fullName>
    </alternativeName>
</protein>
<proteinExistence type="inferred from homology"/>
<evidence type="ECO:0000256" key="6">
    <source>
        <dbReference type="ARBA" id="ARBA00025448"/>
    </source>
</evidence>
<evidence type="ECO:0000256" key="8">
    <source>
        <dbReference type="ARBA" id="ARBA00049878"/>
    </source>
</evidence>
<dbReference type="Gene3D" id="3.90.1170.40">
    <property type="entry name" value="Molybdopterin biosynthesis MoaE subunit"/>
    <property type="match status" value="1"/>
</dbReference>
<evidence type="ECO:0000256" key="9">
    <source>
        <dbReference type="ARBA" id="ARBA00072424"/>
    </source>
</evidence>
<dbReference type="Pfam" id="PF02391">
    <property type="entry name" value="MoaE"/>
    <property type="match status" value="1"/>
</dbReference>
<evidence type="ECO:0000256" key="2">
    <source>
        <dbReference type="ARBA" id="ARBA00005426"/>
    </source>
</evidence>
<organism evidence="15 16">
    <name type="scientific">Streptomyces inusitatus</name>
    <dbReference type="NCBI Taxonomy" id="68221"/>
    <lineage>
        <taxon>Bacteria</taxon>
        <taxon>Bacillati</taxon>
        <taxon>Actinomycetota</taxon>
        <taxon>Actinomycetes</taxon>
        <taxon>Kitasatosporales</taxon>
        <taxon>Streptomycetaceae</taxon>
        <taxon>Streptomyces</taxon>
    </lineage>
</organism>
<evidence type="ECO:0000256" key="13">
    <source>
        <dbReference type="ARBA" id="ARBA00080739"/>
    </source>
</evidence>
<comment type="function">
    <text evidence="6">Converts molybdopterin precursor Z into molybdopterin. This requires the incorporation of two sulfur atoms into precursor Z to generate a dithiolene group. The sulfur is provided by MoaD.</text>
</comment>
<evidence type="ECO:0000256" key="14">
    <source>
        <dbReference type="SAM" id="MobiDB-lite"/>
    </source>
</evidence>
<accession>A0A918QDK7</accession>
<dbReference type="InterPro" id="IPR036563">
    <property type="entry name" value="MoaE_sf"/>
</dbReference>
<evidence type="ECO:0000256" key="7">
    <source>
        <dbReference type="ARBA" id="ARBA00026066"/>
    </source>
</evidence>
<evidence type="ECO:0000256" key="1">
    <source>
        <dbReference type="ARBA" id="ARBA00005046"/>
    </source>
</evidence>
<evidence type="ECO:0000313" key="15">
    <source>
        <dbReference type="EMBL" id="GGZ42856.1"/>
    </source>
</evidence>
<dbReference type="FunFam" id="3.90.1170.40:FF:000004">
    <property type="entry name" value="Molybdopterin biosynthesis protein MoeE"/>
    <property type="match status" value="1"/>
</dbReference>
<evidence type="ECO:0000256" key="3">
    <source>
        <dbReference type="ARBA" id="ARBA00011950"/>
    </source>
</evidence>
<dbReference type="GO" id="GO:0006777">
    <property type="term" value="P:Mo-molybdopterin cofactor biosynthetic process"/>
    <property type="evidence" value="ECO:0007669"/>
    <property type="project" value="UniProtKB-KW"/>
</dbReference>
<feature type="region of interest" description="Disordered" evidence="14">
    <location>
        <begin position="1"/>
        <end position="21"/>
    </location>
</feature>
<evidence type="ECO:0000256" key="10">
    <source>
        <dbReference type="ARBA" id="ARBA00076955"/>
    </source>
</evidence>
<comment type="catalytic activity">
    <reaction evidence="8">
        <text>2 [molybdopterin-synthase sulfur-carrier protein]-C-terminal-Gly-aminoethanethioate + cyclic pyranopterin phosphate + H2O = molybdopterin + 2 [molybdopterin-synthase sulfur-carrier protein]-C-terminal Gly-Gly + 2 H(+)</text>
        <dbReference type="Rhea" id="RHEA:26333"/>
        <dbReference type="Rhea" id="RHEA-COMP:12202"/>
        <dbReference type="Rhea" id="RHEA-COMP:19907"/>
        <dbReference type="ChEBI" id="CHEBI:15377"/>
        <dbReference type="ChEBI" id="CHEBI:15378"/>
        <dbReference type="ChEBI" id="CHEBI:58698"/>
        <dbReference type="ChEBI" id="CHEBI:59648"/>
        <dbReference type="ChEBI" id="CHEBI:90778"/>
        <dbReference type="ChEBI" id="CHEBI:232372"/>
        <dbReference type="EC" id="2.8.1.12"/>
    </reaction>
</comment>
<keyword evidence="5" id="KW-0501">Molybdenum cofactor biosynthesis</keyword>
<comment type="subunit">
    <text evidence="7">Heterotetramer of 2 MoaD subunits and 2 MoaE subunits. Also stable as homodimer. The enzyme changes between these two forms during catalysis.</text>
</comment>
<keyword evidence="16" id="KW-1185">Reference proteome</keyword>
<comment type="pathway">
    <text evidence="1">Cofactor biosynthesis; molybdopterin biosynthesis.</text>
</comment>
<evidence type="ECO:0000256" key="4">
    <source>
        <dbReference type="ARBA" id="ARBA00022679"/>
    </source>
</evidence>
<dbReference type="EMBL" id="BMWG01000013">
    <property type="protein sequence ID" value="GGZ42856.1"/>
    <property type="molecule type" value="Genomic_DNA"/>
</dbReference>
<dbReference type="AlphaFoldDB" id="A0A918QDK7"/>